<organism evidence="2 3">
    <name type="scientific">Parasponia andersonii</name>
    <name type="common">Sponia andersonii</name>
    <dbReference type="NCBI Taxonomy" id="3476"/>
    <lineage>
        <taxon>Eukaryota</taxon>
        <taxon>Viridiplantae</taxon>
        <taxon>Streptophyta</taxon>
        <taxon>Embryophyta</taxon>
        <taxon>Tracheophyta</taxon>
        <taxon>Spermatophyta</taxon>
        <taxon>Magnoliopsida</taxon>
        <taxon>eudicotyledons</taxon>
        <taxon>Gunneridae</taxon>
        <taxon>Pentapetalae</taxon>
        <taxon>rosids</taxon>
        <taxon>fabids</taxon>
        <taxon>Rosales</taxon>
        <taxon>Cannabaceae</taxon>
        <taxon>Parasponia</taxon>
    </lineage>
</organism>
<accession>A0A2P5CJM7</accession>
<dbReference type="AlphaFoldDB" id="A0A2P5CJM7"/>
<dbReference type="EMBL" id="JXTB01000122">
    <property type="protein sequence ID" value="PON61260.1"/>
    <property type="molecule type" value="Genomic_DNA"/>
</dbReference>
<keyword evidence="1" id="KW-0732">Signal</keyword>
<comment type="caution">
    <text evidence="2">The sequence shown here is derived from an EMBL/GenBank/DDBJ whole genome shotgun (WGS) entry which is preliminary data.</text>
</comment>
<gene>
    <name evidence="2" type="ORF">PanWU01x14_146370</name>
</gene>
<sequence>MKELWVIIVFTSGCLCGKDGFGPILTVAPTHNGRSEIAFDRAFSVVWDSLSTVMVGLSPFQRVVRKYPYQWVPLQSVSLYSTLLPRKIER</sequence>
<reference evidence="3" key="1">
    <citation type="submission" date="2016-06" db="EMBL/GenBank/DDBJ databases">
        <title>Parallel loss of symbiosis genes in relatives of nitrogen-fixing non-legume Parasponia.</title>
        <authorList>
            <person name="Van Velzen R."/>
            <person name="Holmer R."/>
            <person name="Bu F."/>
            <person name="Rutten L."/>
            <person name="Van Zeijl A."/>
            <person name="Liu W."/>
            <person name="Santuari L."/>
            <person name="Cao Q."/>
            <person name="Sharma T."/>
            <person name="Shen D."/>
            <person name="Roswanjaya Y."/>
            <person name="Wardhani T."/>
            <person name="Kalhor M.S."/>
            <person name="Jansen J."/>
            <person name="Van den Hoogen J."/>
            <person name="Gungor B."/>
            <person name="Hartog M."/>
            <person name="Hontelez J."/>
            <person name="Verver J."/>
            <person name="Yang W.-C."/>
            <person name="Schijlen E."/>
            <person name="Repin R."/>
            <person name="Schilthuizen M."/>
            <person name="Schranz E."/>
            <person name="Heidstra R."/>
            <person name="Miyata K."/>
            <person name="Fedorova E."/>
            <person name="Kohlen W."/>
            <person name="Bisseling T."/>
            <person name="Smit S."/>
            <person name="Geurts R."/>
        </authorList>
    </citation>
    <scope>NUCLEOTIDE SEQUENCE [LARGE SCALE GENOMIC DNA]</scope>
    <source>
        <strain evidence="3">cv. WU1-14</strain>
    </source>
</reference>
<protein>
    <recommendedName>
        <fullName evidence="4">Secreted protein</fullName>
    </recommendedName>
</protein>
<dbReference type="Proteomes" id="UP000237105">
    <property type="component" value="Unassembled WGS sequence"/>
</dbReference>
<evidence type="ECO:0000313" key="3">
    <source>
        <dbReference type="Proteomes" id="UP000237105"/>
    </source>
</evidence>
<evidence type="ECO:0000313" key="2">
    <source>
        <dbReference type="EMBL" id="PON61260.1"/>
    </source>
</evidence>
<keyword evidence="3" id="KW-1185">Reference proteome</keyword>
<feature type="signal peptide" evidence="1">
    <location>
        <begin position="1"/>
        <end position="16"/>
    </location>
</feature>
<evidence type="ECO:0008006" key="4">
    <source>
        <dbReference type="Google" id="ProtNLM"/>
    </source>
</evidence>
<proteinExistence type="predicted"/>
<evidence type="ECO:0000256" key="1">
    <source>
        <dbReference type="SAM" id="SignalP"/>
    </source>
</evidence>
<feature type="chain" id="PRO_5015111462" description="Secreted protein" evidence="1">
    <location>
        <begin position="17"/>
        <end position="90"/>
    </location>
</feature>
<name>A0A2P5CJM7_PARAD</name>